<feature type="compositionally biased region" description="Polar residues" evidence="1">
    <location>
        <begin position="26"/>
        <end position="43"/>
    </location>
</feature>
<organism evidence="2 3">
    <name type="scientific">Tuber borchii</name>
    <name type="common">White truffle</name>
    <dbReference type="NCBI Taxonomy" id="42251"/>
    <lineage>
        <taxon>Eukaryota</taxon>
        <taxon>Fungi</taxon>
        <taxon>Dikarya</taxon>
        <taxon>Ascomycota</taxon>
        <taxon>Pezizomycotina</taxon>
        <taxon>Pezizomycetes</taxon>
        <taxon>Pezizales</taxon>
        <taxon>Tuberaceae</taxon>
        <taxon>Tuber</taxon>
    </lineage>
</organism>
<protein>
    <submittedName>
        <fullName evidence="2">Uncharacterized protein</fullName>
    </submittedName>
</protein>
<dbReference type="AlphaFoldDB" id="A0A2T6ZZV9"/>
<keyword evidence="3" id="KW-1185">Reference proteome</keyword>
<gene>
    <name evidence="2" type="ORF">B9Z19DRAFT_1078014</name>
</gene>
<evidence type="ECO:0000313" key="2">
    <source>
        <dbReference type="EMBL" id="PUU81016.1"/>
    </source>
</evidence>
<proteinExistence type="predicted"/>
<evidence type="ECO:0000313" key="3">
    <source>
        <dbReference type="Proteomes" id="UP000244722"/>
    </source>
</evidence>
<feature type="region of interest" description="Disordered" evidence="1">
    <location>
        <begin position="1"/>
        <end position="62"/>
    </location>
</feature>
<comment type="caution">
    <text evidence="2">The sequence shown here is derived from an EMBL/GenBank/DDBJ whole genome shotgun (WGS) entry which is preliminary data.</text>
</comment>
<evidence type="ECO:0000256" key="1">
    <source>
        <dbReference type="SAM" id="MobiDB-lite"/>
    </source>
</evidence>
<feature type="compositionally biased region" description="Polar residues" evidence="1">
    <location>
        <begin position="1"/>
        <end position="11"/>
    </location>
</feature>
<name>A0A2T6ZZV9_TUBBO</name>
<accession>A0A2T6ZZV9</accession>
<sequence>MISNAPFSPSHHTVMANRTYRPARSPTGTSNKPPTFTREQQVSQEPARGGRRRPPEKKQRETSRIYLNRSFIRLNLTKFVKLLHPCLRLNEPLYNFAFPDSYILSNSPISLPLQPWSTPPPGIVCPSTDICVMRGGWLIAGCCGYGKLTYLHQYLPVRMVSRRALEQSS</sequence>
<dbReference type="Proteomes" id="UP000244722">
    <property type="component" value="Unassembled WGS sequence"/>
</dbReference>
<dbReference type="EMBL" id="NESQ01000052">
    <property type="protein sequence ID" value="PUU81016.1"/>
    <property type="molecule type" value="Genomic_DNA"/>
</dbReference>
<reference evidence="2 3" key="1">
    <citation type="submission" date="2017-04" db="EMBL/GenBank/DDBJ databases">
        <title>Draft genome sequence of Tuber borchii Vittad., a whitish edible truffle.</title>
        <authorList>
            <consortium name="DOE Joint Genome Institute"/>
            <person name="Murat C."/>
            <person name="Kuo A."/>
            <person name="Barry K.W."/>
            <person name="Clum A."/>
            <person name="Dockter R.B."/>
            <person name="Fauchery L."/>
            <person name="Iotti M."/>
            <person name="Kohler A."/>
            <person name="Labutti K."/>
            <person name="Lindquist E.A."/>
            <person name="Lipzen A."/>
            <person name="Ohm R.A."/>
            <person name="Wang M."/>
            <person name="Grigoriev I.V."/>
            <person name="Zambonelli A."/>
            <person name="Martin F.M."/>
        </authorList>
    </citation>
    <scope>NUCLEOTIDE SEQUENCE [LARGE SCALE GENOMIC DNA]</scope>
    <source>
        <strain evidence="2 3">Tbo3840</strain>
    </source>
</reference>